<accession>A0A6N2MNJ1</accession>
<name>A0A6N2MNJ1_SALVM</name>
<feature type="region of interest" description="Disordered" evidence="1">
    <location>
        <begin position="1"/>
        <end position="107"/>
    </location>
</feature>
<evidence type="ECO:0000313" key="2">
    <source>
        <dbReference type="EMBL" id="VFU49619.1"/>
    </source>
</evidence>
<reference evidence="2" key="1">
    <citation type="submission" date="2019-03" db="EMBL/GenBank/DDBJ databases">
        <authorList>
            <person name="Mank J."/>
            <person name="Almeida P."/>
        </authorList>
    </citation>
    <scope>NUCLEOTIDE SEQUENCE</scope>
    <source>
        <strain evidence="2">78183</strain>
    </source>
</reference>
<feature type="compositionally biased region" description="Polar residues" evidence="1">
    <location>
        <begin position="434"/>
        <end position="444"/>
    </location>
</feature>
<proteinExistence type="predicted"/>
<dbReference type="EMBL" id="CAADRP010001708">
    <property type="protein sequence ID" value="VFU49619.1"/>
    <property type="molecule type" value="Genomic_DNA"/>
</dbReference>
<feature type="compositionally biased region" description="Polar residues" evidence="1">
    <location>
        <begin position="388"/>
        <end position="408"/>
    </location>
</feature>
<gene>
    <name evidence="2" type="ORF">SVIM_LOCUS327176</name>
</gene>
<protein>
    <submittedName>
        <fullName evidence="2">Uncharacterized protein</fullName>
    </submittedName>
</protein>
<feature type="compositionally biased region" description="Basic and acidic residues" evidence="1">
    <location>
        <begin position="298"/>
        <end position="343"/>
    </location>
</feature>
<feature type="compositionally biased region" description="Basic and acidic residues" evidence="1">
    <location>
        <begin position="447"/>
        <end position="464"/>
    </location>
</feature>
<organism evidence="2">
    <name type="scientific">Salix viminalis</name>
    <name type="common">Common osier</name>
    <name type="synonym">Basket willow</name>
    <dbReference type="NCBI Taxonomy" id="40686"/>
    <lineage>
        <taxon>Eukaryota</taxon>
        <taxon>Viridiplantae</taxon>
        <taxon>Streptophyta</taxon>
        <taxon>Embryophyta</taxon>
        <taxon>Tracheophyta</taxon>
        <taxon>Spermatophyta</taxon>
        <taxon>Magnoliopsida</taxon>
        <taxon>eudicotyledons</taxon>
        <taxon>Gunneridae</taxon>
        <taxon>Pentapetalae</taxon>
        <taxon>rosids</taxon>
        <taxon>fabids</taxon>
        <taxon>Malpighiales</taxon>
        <taxon>Salicaceae</taxon>
        <taxon>Saliceae</taxon>
        <taxon>Salix</taxon>
    </lineage>
</organism>
<feature type="region of interest" description="Disordered" evidence="1">
    <location>
        <begin position="387"/>
        <end position="490"/>
    </location>
</feature>
<dbReference type="PANTHER" id="PTHR35511">
    <property type="entry name" value="A-KINASE ANCHOR-LIKE PROTEIN"/>
    <property type="match status" value="1"/>
</dbReference>
<dbReference type="AlphaFoldDB" id="A0A6N2MNJ1"/>
<sequence length="523" mass="57989">MASQTKADTLSDKVDDITGQEEAVTIQNIEETVEKKEHGSSDKEGEGNDNNPDLIVANQESVREASEVQGDSEQELSRIEPEEPEEPSTIMASETEAGTLNDKVDGQEEAVTIHNIEETVEKEKKEGSEDVEVIKVERAVMEEDLKLVAEASDANISMENDAEESIISGGKEVETVEKTFGLDFHTEVYGDTKLASLSVDTEKYVTAEEHTNTNISPHTTGETTTEGKAEIVNEMEESVITSVDKDAEKKVTEEESVINDQSRIIYKGDESGMLVEHEVHEIIKDNNEVPLSSTNEENPLHKETEDESDEVKPNNEVKDSKSEFTEPFEARGLVDRQEFETLRGKQGPSSDIYLEKASEGVSEKESSKSLNEISCLESESKREILEEVQSNVNDSRSTLVTGITGETSLNEDEPEDKRQIESFEPAPQEKGPVTGSTERSTSGSMDIDAKPEDANFIENEDHRIPAASETEELENEMHKETPLTGSEEYEEETMNETLLGSVLDDKQEECSAMLPEEPELQDQ</sequence>
<feature type="region of interest" description="Disordered" evidence="1">
    <location>
        <begin position="284"/>
        <end position="374"/>
    </location>
</feature>
<dbReference type="PANTHER" id="PTHR35511:SF2">
    <property type="entry name" value="A-KINASE ANCHOR-LIKE PROTEIN"/>
    <property type="match status" value="1"/>
</dbReference>
<feature type="compositionally biased region" description="Basic and acidic residues" evidence="1">
    <location>
        <begin position="353"/>
        <end position="367"/>
    </location>
</feature>
<evidence type="ECO:0000256" key="1">
    <source>
        <dbReference type="SAM" id="MobiDB-lite"/>
    </source>
</evidence>
<feature type="compositionally biased region" description="Basic and acidic residues" evidence="1">
    <location>
        <begin position="32"/>
        <end position="46"/>
    </location>
</feature>